<keyword evidence="5" id="KW-0051">Antiviral defense</keyword>
<dbReference type="InterPro" id="IPR005537">
    <property type="entry name" value="RAMP_III_fam"/>
</dbReference>
<keyword evidence="4" id="KW-0694">RNA-binding</keyword>
<reference evidence="8" key="1">
    <citation type="journal article" date="2020" name="mSystems">
        <title>Genome- and Community-Level Interaction Insights into Carbon Utilization and Element Cycling Functions of Hydrothermarchaeota in Hydrothermal Sediment.</title>
        <authorList>
            <person name="Zhou Z."/>
            <person name="Liu Y."/>
            <person name="Xu W."/>
            <person name="Pan J."/>
            <person name="Luo Z.H."/>
            <person name="Li M."/>
        </authorList>
    </citation>
    <scope>NUCLEOTIDE SEQUENCE [LARGE SCALE GENOMIC DNA]</scope>
    <source>
        <strain evidence="8">HyVt-113</strain>
    </source>
</reference>
<dbReference type="Proteomes" id="UP000885706">
    <property type="component" value="Unassembled WGS sequence"/>
</dbReference>
<feature type="domain" description="CRISPR type III-associated protein" evidence="7">
    <location>
        <begin position="9"/>
        <end position="249"/>
    </location>
</feature>
<comment type="similarity">
    <text evidence="2">Belongs to the CRISPR-associated Csm5 family.</text>
</comment>
<organism evidence="8">
    <name type="scientific">Desulfofervidus auxilii</name>
    <dbReference type="NCBI Taxonomy" id="1621989"/>
    <lineage>
        <taxon>Bacteria</taxon>
        <taxon>Pseudomonadati</taxon>
        <taxon>Thermodesulfobacteriota</taxon>
        <taxon>Candidatus Desulfofervidia</taxon>
        <taxon>Candidatus Desulfofervidales</taxon>
        <taxon>Candidatus Desulfofervidaceae</taxon>
        <taxon>Candidatus Desulfofervidus</taxon>
    </lineage>
</organism>
<comment type="function">
    <text evidence="1">This subunit might be involved in maturation of a crRNA intermediate to its mature form.</text>
</comment>
<dbReference type="PANTHER" id="PTHR38007">
    <property type="entry name" value="CRISPR SYSTEM CMS PROTEIN CSM5"/>
    <property type="match status" value="1"/>
</dbReference>
<dbReference type="GO" id="GO:0051607">
    <property type="term" value="P:defense response to virus"/>
    <property type="evidence" value="ECO:0007669"/>
    <property type="project" value="UniProtKB-KW"/>
</dbReference>
<dbReference type="AlphaFoldDB" id="A0A7V0IB14"/>
<evidence type="ECO:0000256" key="4">
    <source>
        <dbReference type="ARBA" id="ARBA00022884"/>
    </source>
</evidence>
<dbReference type="NCBIfam" id="TIGR01899">
    <property type="entry name" value="cas_TM1807_csm5"/>
    <property type="match status" value="1"/>
</dbReference>
<gene>
    <name evidence="8" type="primary">csm5</name>
    <name evidence="8" type="ORF">ENF30_03430</name>
</gene>
<accession>A0A7V0IB14</accession>
<name>A0A7V0IB14_DESA2</name>
<evidence type="ECO:0000256" key="5">
    <source>
        <dbReference type="ARBA" id="ARBA00023118"/>
    </source>
</evidence>
<evidence type="ECO:0000256" key="2">
    <source>
        <dbReference type="ARBA" id="ARBA00006680"/>
    </source>
</evidence>
<comment type="caution">
    <text evidence="8">The sequence shown here is derived from an EMBL/GenBank/DDBJ whole genome shotgun (WGS) entry which is preliminary data.</text>
</comment>
<evidence type="ECO:0000256" key="1">
    <source>
        <dbReference type="ARBA" id="ARBA00003088"/>
    </source>
</evidence>
<dbReference type="GO" id="GO:0003723">
    <property type="term" value="F:RNA binding"/>
    <property type="evidence" value="ECO:0007669"/>
    <property type="project" value="UniProtKB-KW"/>
</dbReference>
<sequence>MIEEVINVKLTMLTPVHIGTGDEYLPTEYVIKGGYLHVLDKDNFMSYLIESNQYDRFLALCTISAPSAIFQIRKFVFDHFKEDFSAYKVQVSKAVEENYLKNLTNYAQISDRVISQLAIEKLARNTLNNEIYVPGSSFKGSFRTAILNYLSRHKKEQIEQCIVNHFQKNKQKHKKVPKNLILEQCILQKRTAYDTSSDPFRAMKLSDLKLEKGKAFIEIACNIKSIKYQKAGRGIPVKLECIAPGSVFRGTMVINKTVFEEKYRQITGIKVSLNKDIIIKACRYHYQNVWEEEKRRFGIDVDTTTNFNSWAPLTERLSNRPNAFFIKLGKHSGGIAVTVKDFRRVDPSTTWVTNQMPMGWCLVEFD</sequence>
<evidence type="ECO:0000256" key="3">
    <source>
        <dbReference type="ARBA" id="ARBA00016113"/>
    </source>
</evidence>
<dbReference type="PANTHER" id="PTHR38007:SF1">
    <property type="entry name" value="CRISPR SYSTEM CMS PROTEIN CSM5"/>
    <property type="match status" value="1"/>
</dbReference>
<dbReference type="InterPro" id="IPR010173">
    <property type="entry name" value="CRISPR-assoc_Csm5"/>
</dbReference>
<proteinExistence type="inferred from homology"/>
<evidence type="ECO:0000259" key="7">
    <source>
        <dbReference type="Pfam" id="PF03787"/>
    </source>
</evidence>
<dbReference type="Pfam" id="PF03787">
    <property type="entry name" value="RAMPs"/>
    <property type="match status" value="1"/>
</dbReference>
<evidence type="ECO:0000313" key="8">
    <source>
        <dbReference type="EMBL" id="HDD35835.1"/>
    </source>
</evidence>
<evidence type="ECO:0000256" key="6">
    <source>
        <dbReference type="ARBA" id="ARBA00031720"/>
    </source>
</evidence>
<dbReference type="EMBL" id="DQWQ01000154">
    <property type="protein sequence ID" value="HDD35835.1"/>
    <property type="molecule type" value="Genomic_DNA"/>
</dbReference>
<protein>
    <recommendedName>
        <fullName evidence="3">CRISPR system Cms protein Csm5</fullName>
    </recommendedName>
    <alternativeName>
        <fullName evidence="6">CRISPR type III A-associated protein Csm5</fullName>
    </alternativeName>
</protein>